<dbReference type="Proteomes" id="UP000660021">
    <property type="component" value="Unassembled WGS sequence"/>
</dbReference>
<organism evidence="2 3">
    <name type="scientific">Pseudoflavonifractor hominis</name>
    <dbReference type="NCBI Taxonomy" id="2763059"/>
    <lineage>
        <taxon>Bacteria</taxon>
        <taxon>Bacillati</taxon>
        <taxon>Bacillota</taxon>
        <taxon>Clostridia</taxon>
        <taxon>Eubacteriales</taxon>
        <taxon>Oscillospiraceae</taxon>
        <taxon>Pseudoflavonifractor</taxon>
    </lineage>
</organism>
<name>A0ABR7HWJ7_9FIRM</name>
<evidence type="ECO:0000313" key="3">
    <source>
        <dbReference type="Proteomes" id="UP000660021"/>
    </source>
</evidence>
<reference evidence="2 3" key="1">
    <citation type="submission" date="2020-08" db="EMBL/GenBank/DDBJ databases">
        <title>Genome public.</title>
        <authorList>
            <person name="Liu C."/>
            <person name="Sun Q."/>
        </authorList>
    </citation>
    <scope>NUCLEOTIDE SEQUENCE [LARGE SCALE GENOMIC DNA]</scope>
    <source>
        <strain evidence="2 3">New-38</strain>
    </source>
</reference>
<evidence type="ECO:0000256" key="1">
    <source>
        <dbReference type="SAM" id="MobiDB-lite"/>
    </source>
</evidence>
<dbReference type="RefSeq" id="WP_186964297.1">
    <property type="nucleotide sequence ID" value="NZ_JACOPR010000011.1"/>
</dbReference>
<dbReference type="EMBL" id="JACOPR010000011">
    <property type="protein sequence ID" value="MBC5731886.1"/>
    <property type="molecule type" value="Genomic_DNA"/>
</dbReference>
<protein>
    <submittedName>
        <fullName evidence="2">Uncharacterized protein</fullName>
    </submittedName>
</protein>
<sequence length="87" mass="9901">MWAKEKDFLTAAKHDSRQKVLLPIGSAHTARHPRDAVVLTVRPDTQGVRNYSLFHVMSMYHKQGGKSSKSAGKDRKFYRDGGLFTHF</sequence>
<keyword evidence="3" id="KW-1185">Reference proteome</keyword>
<comment type="caution">
    <text evidence="2">The sequence shown here is derived from an EMBL/GenBank/DDBJ whole genome shotgun (WGS) entry which is preliminary data.</text>
</comment>
<accession>A0ABR7HWJ7</accession>
<gene>
    <name evidence="2" type="ORF">H8S34_13760</name>
</gene>
<evidence type="ECO:0000313" key="2">
    <source>
        <dbReference type="EMBL" id="MBC5731886.1"/>
    </source>
</evidence>
<feature type="region of interest" description="Disordered" evidence="1">
    <location>
        <begin position="63"/>
        <end position="87"/>
    </location>
</feature>
<proteinExistence type="predicted"/>